<name>A0A6C0AVF9_9ZZZZ</name>
<evidence type="ECO:0000313" key="1">
    <source>
        <dbReference type="EMBL" id="QHS83350.1"/>
    </source>
</evidence>
<protein>
    <submittedName>
        <fullName evidence="1">Uncharacterized protein</fullName>
    </submittedName>
</protein>
<organism evidence="1">
    <name type="scientific">viral metagenome</name>
    <dbReference type="NCBI Taxonomy" id="1070528"/>
    <lineage>
        <taxon>unclassified sequences</taxon>
        <taxon>metagenomes</taxon>
        <taxon>organismal metagenomes</taxon>
    </lineage>
</organism>
<dbReference type="EMBL" id="MN738752">
    <property type="protein sequence ID" value="QHS83350.1"/>
    <property type="molecule type" value="Genomic_DNA"/>
</dbReference>
<sequence>MNVIVSKLDLPCDMKNIIQDYLYDENGFTRDQLVSIQQAKKEKEFMMLRIKLELWEWQRVDKSIRWLRNGGVYNIDGLDGPYGYELAVFNEVYLEGSLFNGLPRPETAELRKAQGIVLKYQARVYVKQARERLREIKLYGHTL</sequence>
<proteinExistence type="predicted"/>
<dbReference type="AlphaFoldDB" id="A0A6C0AVF9"/>
<accession>A0A6C0AVF9</accession>
<reference evidence="1" key="1">
    <citation type="journal article" date="2020" name="Nature">
        <title>Giant virus diversity and host interactions through global metagenomics.</title>
        <authorList>
            <person name="Schulz F."/>
            <person name="Roux S."/>
            <person name="Paez-Espino D."/>
            <person name="Jungbluth S."/>
            <person name="Walsh D.A."/>
            <person name="Denef V.J."/>
            <person name="McMahon K.D."/>
            <person name="Konstantinidis K.T."/>
            <person name="Eloe-Fadrosh E.A."/>
            <person name="Kyrpides N.C."/>
            <person name="Woyke T."/>
        </authorList>
    </citation>
    <scope>NUCLEOTIDE SEQUENCE</scope>
    <source>
        <strain evidence="1">GVMAG-S-ERX555943-30</strain>
    </source>
</reference>